<name>A0ABR0FFR1_9PEZI</name>
<dbReference type="Proteomes" id="UP001322138">
    <property type="component" value="Unassembled WGS sequence"/>
</dbReference>
<accession>A0ABR0FFR1</accession>
<protein>
    <submittedName>
        <fullName evidence="1">Uncharacterized protein</fullName>
    </submittedName>
</protein>
<keyword evidence="2" id="KW-1185">Reference proteome</keyword>
<evidence type="ECO:0000313" key="2">
    <source>
        <dbReference type="Proteomes" id="UP001322138"/>
    </source>
</evidence>
<evidence type="ECO:0000313" key="1">
    <source>
        <dbReference type="EMBL" id="KAK4641712.1"/>
    </source>
</evidence>
<dbReference type="RefSeq" id="XP_062730688.1">
    <property type="nucleotide sequence ID" value="XM_062872794.1"/>
</dbReference>
<sequence>MSRQVPFVPLGTVLKVHNHHHETPPLGFPITYITPSHPTEPLTQFSERLNRRSDWQPGRWPIRLGPTAHLEFRARGVWSGTQFKSSLLQTSSAELAKTCGT</sequence>
<organism evidence="1 2">
    <name type="scientific">Podospora bellae-mahoneyi</name>
    <dbReference type="NCBI Taxonomy" id="2093777"/>
    <lineage>
        <taxon>Eukaryota</taxon>
        <taxon>Fungi</taxon>
        <taxon>Dikarya</taxon>
        <taxon>Ascomycota</taxon>
        <taxon>Pezizomycotina</taxon>
        <taxon>Sordariomycetes</taxon>
        <taxon>Sordariomycetidae</taxon>
        <taxon>Sordariales</taxon>
        <taxon>Podosporaceae</taxon>
        <taxon>Podospora</taxon>
    </lineage>
</organism>
<proteinExistence type="predicted"/>
<gene>
    <name evidence="1" type="ORF">QC761_0076910</name>
</gene>
<comment type="caution">
    <text evidence="1">The sequence shown here is derived from an EMBL/GenBank/DDBJ whole genome shotgun (WGS) entry which is preliminary data.</text>
</comment>
<dbReference type="EMBL" id="JAFFGZ010000007">
    <property type="protein sequence ID" value="KAK4641712.1"/>
    <property type="molecule type" value="Genomic_DNA"/>
</dbReference>
<dbReference type="GeneID" id="87892082"/>
<reference evidence="1 2" key="1">
    <citation type="journal article" date="2023" name="bioRxiv">
        <title>High-quality genome assemblies of four members of thePodospora anserinaspecies complex.</title>
        <authorList>
            <person name="Ament-Velasquez S.L."/>
            <person name="Vogan A.A."/>
            <person name="Wallerman O."/>
            <person name="Hartmann F."/>
            <person name="Gautier V."/>
            <person name="Silar P."/>
            <person name="Giraud T."/>
            <person name="Johannesson H."/>
        </authorList>
    </citation>
    <scope>NUCLEOTIDE SEQUENCE [LARGE SCALE GENOMIC DNA]</scope>
    <source>
        <strain evidence="1 2">CBS 112042</strain>
    </source>
</reference>